<dbReference type="Proteomes" id="UP001167864">
    <property type="component" value="Unassembled WGS sequence"/>
</dbReference>
<dbReference type="InterPro" id="IPR053876">
    <property type="entry name" value="Phage_int_M"/>
</dbReference>
<evidence type="ECO:0000313" key="6">
    <source>
        <dbReference type="Proteomes" id="UP001167864"/>
    </source>
</evidence>
<evidence type="ECO:0000259" key="4">
    <source>
        <dbReference type="PROSITE" id="PS51900"/>
    </source>
</evidence>
<dbReference type="SUPFAM" id="SSF56349">
    <property type="entry name" value="DNA breaking-rejoining enzymes"/>
    <property type="match status" value="1"/>
</dbReference>
<gene>
    <name evidence="5" type="ORF">QVN42_15585</name>
</gene>
<feature type="domain" description="Core-binding (CB)" evidence="4">
    <location>
        <begin position="1"/>
        <end position="59"/>
    </location>
</feature>
<name>A0AAW7K0F3_9GAMM</name>
<evidence type="ECO:0000256" key="2">
    <source>
        <dbReference type="ARBA" id="ARBA00023125"/>
    </source>
</evidence>
<comment type="caution">
    <text evidence="5">The sequence shown here is derived from an EMBL/GenBank/DDBJ whole genome shotgun (WGS) entry which is preliminary data.</text>
</comment>
<dbReference type="InterPro" id="IPR044068">
    <property type="entry name" value="CB"/>
</dbReference>
<keyword evidence="1" id="KW-0229">DNA integration</keyword>
<organism evidence="5 6">
    <name type="scientific">Yersinia nurmii</name>
    <dbReference type="NCBI Taxonomy" id="685706"/>
    <lineage>
        <taxon>Bacteria</taxon>
        <taxon>Pseudomonadati</taxon>
        <taxon>Pseudomonadota</taxon>
        <taxon>Gammaproteobacteria</taxon>
        <taxon>Enterobacterales</taxon>
        <taxon>Yersiniaceae</taxon>
        <taxon>Yersinia</taxon>
    </lineage>
</organism>
<dbReference type="PROSITE" id="PS51900">
    <property type="entry name" value="CB"/>
    <property type="match status" value="1"/>
</dbReference>
<dbReference type="AlphaFoldDB" id="A0AAW7K0F3"/>
<dbReference type="Gene3D" id="1.10.150.130">
    <property type="match status" value="1"/>
</dbReference>
<dbReference type="InterPro" id="IPR011010">
    <property type="entry name" value="DNA_brk_join_enz"/>
</dbReference>
<sequence length="181" mass="20564">MKMRVLQIGYIHQEFGDKPIEAVTTEHIADFINTSVESGKSAMAVNLRSVLSDVFREAIADGLISTNPVEATCTPSPKIKRERLDYAAFCKIYETTDQHRDDVQQLDRSDAHDGMLWTIQSKTKMQIAVSLWLEIMNTSVRETIEKCLMESKSKFLISSASKTDRTGAWRIKCRFTHQSIC</sequence>
<accession>A0AAW7K0F3</accession>
<proteinExistence type="predicted"/>
<dbReference type="RefSeq" id="WP_289818227.1">
    <property type="nucleotide sequence ID" value="NZ_JAUEHU010000016.1"/>
</dbReference>
<dbReference type="EMBL" id="JAUEHU010000016">
    <property type="protein sequence ID" value="MDN0088778.1"/>
    <property type="molecule type" value="Genomic_DNA"/>
</dbReference>
<evidence type="ECO:0000256" key="3">
    <source>
        <dbReference type="PROSITE-ProRule" id="PRU01248"/>
    </source>
</evidence>
<dbReference type="Pfam" id="PF22022">
    <property type="entry name" value="Phage_int_M"/>
    <property type="match status" value="1"/>
</dbReference>
<dbReference type="GO" id="GO:0015074">
    <property type="term" value="P:DNA integration"/>
    <property type="evidence" value="ECO:0007669"/>
    <property type="project" value="UniProtKB-KW"/>
</dbReference>
<dbReference type="InterPro" id="IPR010998">
    <property type="entry name" value="Integrase_recombinase_N"/>
</dbReference>
<protein>
    <recommendedName>
        <fullName evidence="4">Core-binding (CB) domain-containing protein</fullName>
    </recommendedName>
</protein>
<reference evidence="5" key="1">
    <citation type="submission" date="2023-06" db="EMBL/GenBank/DDBJ databases">
        <authorList>
            <person name="Polev D.E."/>
            <person name="Saitova A.T."/>
            <person name="Bogumilchik E.A."/>
            <person name="Kokorina G.I."/>
            <person name="Voskresenskaia E.A."/>
        </authorList>
    </citation>
    <scope>NUCLEOTIDE SEQUENCE</scope>
    <source>
        <strain evidence="5">2145 StPb PI</strain>
    </source>
</reference>
<evidence type="ECO:0000256" key="1">
    <source>
        <dbReference type="ARBA" id="ARBA00022908"/>
    </source>
</evidence>
<evidence type="ECO:0000313" key="5">
    <source>
        <dbReference type="EMBL" id="MDN0088778.1"/>
    </source>
</evidence>
<keyword evidence="2 3" id="KW-0238">DNA-binding</keyword>
<dbReference type="GO" id="GO:0003677">
    <property type="term" value="F:DNA binding"/>
    <property type="evidence" value="ECO:0007669"/>
    <property type="project" value="UniProtKB-UniRule"/>
</dbReference>